<evidence type="ECO:0000259" key="13">
    <source>
        <dbReference type="PROSITE" id="PS52029"/>
    </source>
</evidence>
<dbReference type="GO" id="GO:0008360">
    <property type="term" value="P:regulation of cell shape"/>
    <property type="evidence" value="ECO:0007669"/>
    <property type="project" value="UniProtKB-KW"/>
</dbReference>
<dbReference type="Gene3D" id="2.60.40.3710">
    <property type="match status" value="1"/>
</dbReference>
<dbReference type="EMBL" id="VSSQ01022385">
    <property type="protein sequence ID" value="MPM68663.1"/>
    <property type="molecule type" value="Genomic_DNA"/>
</dbReference>
<reference evidence="14" key="1">
    <citation type="submission" date="2019-08" db="EMBL/GenBank/DDBJ databases">
        <authorList>
            <person name="Kucharzyk K."/>
            <person name="Murdoch R.W."/>
            <person name="Higgins S."/>
            <person name="Loffler F."/>
        </authorList>
    </citation>
    <scope>NUCLEOTIDE SEQUENCE</scope>
</reference>
<protein>
    <submittedName>
        <fullName evidence="14">L,D-transpeptidase 2</fullName>
        <ecNumber evidence="14">2.3.2.-</ecNumber>
    </submittedName>
</protein>
<comment type="caution">
    <text evidence="14">The sequence shown here is derived from an EMBL/GenBank/DDBJ whole genome shotgun (WGS) entry which is preliminary data.</text>
</comment>
<dbReference type="Gene3D" id="2.40.440.10">
    <property type="entry name" value="L,D-transpeptidase catalytic domain-like"/>
    <property type="match status" value="1"/>
</dbReference>
<dbReference type="InterPro" id="IPR041280">
    <property type="entry name" value="Big_10"/>
</dbReference>
<evidence type="ECO:0000256" key="7">
    <source>
        <dbReference type="ARBA" id="ARBA00023136"/>
    </source>
</evidence>
<dbReference type="UniPathway" id="UPA00219"/>
<keyword evidence="3 14" id="KW-0808">Transferase</keyword>
<dbReference type="Pfam" id="PF17964">
    <property type="entry name" value="Big_10"/>
    <property type="match status" value="1"/>
</dbReference>
<dbReference type="InterPro" id="IPR050979">
    <property type="entry name" value="LD-transpeptidase"/>
</dbReference>
<evidence type="ECO:0000256" key="11">
    <source>
        <dbReference type="ARBA" id="ARBA00023316"/>
    </source>
</evidence>
<evidence type="ECO:0000256" key="12">
    <source>
        <dbReference type="ARBA" id="ARBA00060592"/>
    </source>
</evidence>
<keyword evidence="7" id="KW-0472">Membrane</keyword>
<evidence type="ECO:0000256" key="2">
    <source>
        <dbReference type="ARBA" id="ARBA00022475"/>
    </source>
</evidence>
<comment type="pathway">
    <text evidence="12">Glycan biosynthesis.</text>
</comment>
<sequence>MDFRYADGTVIGNGMPIWVRFDMPVNDDQRAAIEKTASVVTSPVQEGSFGWVDGTTLYWRPKEYWQAGSTAHVEVKAGGLPAGDTWILADAAADYVYGDLRVMYTDIDNHSLTCYQNGTVVNTIPVSCGKPGLETMIGTKVIMDKQSPVVMDSETFGVNNESPEGYKLNVYWAQRLTWSGEYFHAAPWADYAHGYQNVSHGCTGMSDANAEWLFNFTLIGDPAEFVGSTFPVQPYQTIGCWTYSWEDWQLQSAL</sequence>
<dbReference type="SUPFAM" id="SSF141523">
    <property type="entry name" value="L,D-transpeptidase catalytic domain-like"/>
    <property type="match status" value="1"/>
</dbReference>
<dbReference type="GO" id="GO:0071972">
    <property type="term" value="F:peptidoglycan L,D-transpeptidase activity"/>
    <property type="evidence" value="ECO:0007669"/>
    <property type="project" value="TreeGrafter"/>
</dbReference>
<organism evidence="14">
    <name type="scientific">bioreactor metagenome</name>
    <dbReference type="NCBI Taxonomy" id="1076179"/>
    <lineage>
        <taxon>unclassified sequences</taxon>
        <taxon>metagenomes</taxon>
        <taxon>ecological metagenomes</taxon>
    </lineage>
</organism>
<dbReference type="PROSITE" id="PS52029">
    <property type="entry name" value="LD_TPASE"/>
    <property type="match status" value="1"/>
</dbReference>
<evidence type="ECO:0000256" key="8">
    <source>
        <dbReference type="ARBA" id="ARBA00023139"/>
    </source>
</evidence>
<dbReference type="InterPro" id="IPR038063">
    <property type="entry name" value="Transpep_catalytic_dom"/>
</dbReference>
<dbReference type="CDD" id="cd16913">
    <property type="entry name" value="YkuD_like"/>
    <property type="match status" value="1"/>
</dbReference>
<dbReference type="PANTHER" id="PTHR30582:SF2">
    <property type="entry name" value="L,D-TRANSPEPTIDASE YCIB-RELATED"/>
    <property type="match status" value="1"/>
</dbReference>
<keyword evidence="10 14" id="KW-0012">Acyltransferase</keyword>
<keyword evidence="6" id="KW-0573">Peptidoglycan synthesis</keyword>
<evidence type="ECO:0000256" key="6">
    <source>
        <dbReference type="ARBA" id="ARBA00022984"/>
    </source>
</evidence>
<proteinExistence type="predicted"/>
<dbReference type="InterPro" id="IPR005490">
    <property type="entry name" value="LD_TPept_cat_dom"/>
</dbReference>
<gene>
    <name evidence="14" type="primary">ldtB_1</name>
    <name evidence="14" type="ORF">SDC9_115597</name>
</gene>
<evidence type="ECO:0000256" key="9">
    <source>
        <dbReference type="ARBA" id="ARBA00023288"/>
    </source>
</evidence>
<evidence type="ECO:0000256" key="4">
    <source>
        <dbReference type="ARBA" id="ARBA00022729"/>
    </source>
</evidence>
<evidence type="ECO:0000313" key="14">
    <source>
        <dbReference type="EMBL" id="MPM68663.1"/>
    </source>
</evidence>
<keyword evidence="5" id="KW-0133">Cell shape</keyword>
<dbReference type="GO" id="GO:0016746">
    <property type="term" value="F:acyltransferase activity"/>
    <property type="evidence" value="ECO:0007669"/>
    <property type="project" value="UniProtKB-KW"/>
</dbReference>
<evidence type="ECO:0000256" key="5">
    <source>
        <dbReference type="ARBA" id="ARBA00022960"/>
    </source>
</evidence>
<keyword evidence="11" id="KW-0961">Cell wall biogenesis/degradation</keyword>
<evidence type="ECO:0000256" key="10">
    <source>
        <dbReference type="ARBA" id="ARBA00023315"/>
    </source>
</evidence>
<dbReference type="AlphaFoldDB" id="A0A645BZZ1"/>
<dbReference type="Pfam" id="PF03734">
    <property type="entry name" value="YkuD"/>
    <property type="match status" value="1"/>
</dbReference>
<dbReference type="FunFam" id="2.40.440.10:FF:000005">
    <property type="entry name" value="L,D-transpeptidase 2"/>
    <property type="match status" value="1"/>
</dbReference>
<dbReference type="GO" id="GO:0018104">
    <property type="term" value="P:peptidoglycan-protein cross-linking"/>
    <property type="evidence" value="ECO:0007669"/>
    <property type="project" value="TreeGrafter"/>
</dbReference>
<keyword evidence="4" id="KW-0732">Signal</keyword>
<comment type="pathway">
    <text evidence="1">Cell wall biogenesis; peptidoglycan biosynthesis.</text>
</comment>
<evidence type="ECO:0000256" key="1">
    <source>
        <dbReference type="ARBA" id="ARBA00004752"/>
    </source>
</evidence>
<keyword evidence="9" id="KW-0449">Lipoprotein</keyword>
<dbReference type="GO" id="GO:0071555">
    <property type="term" value="P:cell wall organization"/>
    <property type="evidence" value="ECO:0007669"/>
    <property type="project" value="UniProtKB-KW"/>
</dbReference>
<dbReference type="EC" id="2.3.2.-" evidence="14"/>
<keyword evidence="2" id="KW-1003">Cell membrane</keyword>
<name>A0A645BZZ1_9ZZZZ</name>
<keyword evidence="8" id="KW-0564">Palmitate</keyword>
<feature type="domain" description="L,D-TPase catalytic" evidence="13">
    <location>
        <begin position="101"/>
        <end position="226"/>
    </location>
</feature>
<dbReference type="GO" id="GO:0005576">
    <property type="term" value="C:extracellular region"/>
    <property type="evidence" value="ECO:0007669"/>
    <property type="project" value="TreeGrafter"/>
</dbReference>
<dbReference type="PANTHER" id="PTHR30582">
    <property type="entry name" value="L,D-TRANSPEPTIDASE"/>
    <property type="match status" value="1"/>
</dbReference>
<evidence type="ECO:0000256" key="3">
    <source>
        <dbReference type="ARBA" id="ARBA00022679"/>
    </source>
</evidence>
<accession>A0A645BZZ1</accession>